<feature type="region of interest" description="Disordered" evidence="1">
    <location>
        <begin position="212"/>
        <end position="232"/>
    </location>
</feature>
<evidence type="ECO:0008006" key="4">
    <source>
        <dbReference type="Google" id="ProtNLM"/>
    </source>
</evidence>
<gene>
    <name evidence="2" type="ORF">QBC38DRAFT_43619</name>
</gene>
<sequence length="232" mass="26144">MNNTNRRPLRGSCECGRNIYIIQFPSDFSHDLAKVLFNSSPSHSTLLPAHLRIPLTWYHSLVLPSQPDETNSQIHRVYHSVDSSSMRHFCGFCGTPLSYWSENPRTEKDYIQLALASLFPEDLGDLEELGLLPSSEEVSEDDEKETEGRSGIVPWLDSLVQGSKLGDMRKKTTMKRESEVDVGTGVAKRVIIEWEVIEWDGDEEEDVARLGKRKLGETNESARAGHEKGVKS</sequence>
<comment type="caution">
    <text evidence="2">The sequence shown here is derived from an EMBL/GenBank/DDBJ whole genome shotgun (WGS) entry which is preliminary data.</text>
</comment>
<reference evidence="2" key="1">
    <citation type="journal article" date="2023" name="Mol. Phylogenet. Evol.">
        <title>Genome-scale phylogeny and comparative genomics of the fungal order Sordariales.</title>
        <authorList>
            <person name="Hensen N."/>
            <person name="Bonometti L."/>
            <person name="Westerberg I."/>
            <person name="Brannstrom I.O."/>
            <person name="Guillou S."/>
            <person name="Cros-Aarteil S."/>
            <person name="Calhoun S."/>
            <person name="Haridas S."/>
            <person name="Kuo A."/>
            <person name="Mondo S."/>
            <person name="Pangilinan J."/>
            <person name="Riley R."/>
            <person name="LaButti K."/>
            <person name="Andreopoulos B."/>
            <person name="Lipzen A."/>
            <person name="Chen C."/>
            <person name="Yan M."/>
            <person name="Daum C."/>
            <person name="Ng V."/>
            <person name="Clum A."/>
            <person name="Steindorff A."/>
            <person name="Ohm R.A."/>
            <person name="Martin F."/>
            <person name="Silar P."/>
            <person name="Natvig D.O."/>
            <person name="Lalanne C."/>
            <person name="Gautier V."/>
            <person name="Ament-Velasquez S.L."/>
            <person name="Kruys A."/>
            <person name="Hutchinson M.I."/>
            <person name="Powell A.J."/>
            <person name="Barry K."/>
            <person name="Miller A.N."/>
            <person name="Grigoriev I.V."/>
            <person name="Debuchy R."/>
            <person name="Gladieux P."/>
            <person name="Hiltunen Thoren M."/>
            <person name="Johannesson H."/>
        </authorList>
    </citation>
    <scope>NUCLEOTIDE SEQUENCE</scope>
    <source>
        <strain evidence="2">CBS 990.96</strain>
    </source>
</reference>
<dbReference type="EMBL" id="MU865417">
    <property type="protein sequence ID" value="KAK4223718.1"/>
    <property type="molecule type" value="Genomic_DNA"/>
</dbReference>
<proteinExistence type="predicted"/>
<organism evidence="2 3">
    <name type="scientific">Podospora fimiseda</name>
    <dbReference type="NCBI Taxonomy" id="252190"/>
    <lineage>
        <taxon>Eukaryota</taxon>
        <taxon>Fungi</taxon>
        <taxon>Dikarya</taxon>
        <taxon>Ascomycota</taxon>
        <taxon>Pezizomycotina</taxon>
        <taxon>Sordariomycetes</taxon>
        <taxon>Sordariomycetidae</taxon>
        <taxon>Sordariales</taxon>
        <taxon>Podosporaceae</taxon>
        <taxon>Podospora</taxon>
    </lineage>
</organism>
<name>A0AAN7BI65_9PEZI</name>
<evidence type="ECO:0000313" key="3">
    <source>
        <dbReference type="Proteomes" id="UP001301958"/>
    </source>
</evidence>
<evidence type="ECO:0000256" key="1">
    <source>
        <dbReference type="SAM" id="MobiDB-lite"/>
    </source>
</evidence>
<dbReference type="AlphaFoldDB" id="A0AAN7BI65"/>
<feature type="compositionally biased region" description="Basic and acidic residues" evidence="1">
    <location>
        <begin position="223"/>
        <end position="232"/>
    </location>
</feature>
<keyword evidence="3" id="KW-1185">Reference proteome</keyword>
<evidence type="ECO:0000313" key="2">
    <source>
        <dbReference type="EMBL" id="KAK4223718.1"/>
    </source>
</evidence>
<protein>
    <recommendedName>
        <fullName evidence="4">CENP-V/GFA domain-containing protein</fullName>
    </recommendedName>
</protein>
<reference evidence="2" key="2">
    <citation type="submission" date="2023-05" db="EMBL/GenBank/DDBJ databases">
        <authorList>
            <consortium name="Lawrence Berkeley National Laboratory"/>
            <person name="Steindorff A."/>
            <person name="Hensen N."/>
            <person name="Bonometti L."/>
            <person name="Westerberg I."/>
            <person name="Brannstrom I.O."/>
            <person name="Guillou S."/>
            <person name="Cros-Aarteil S."/>
            <person name="Calhoun S."/>
            <person name="Haridas S."/>
            <person name="Kuo A."/>
            <person name="Mondo S."/>
            <person name="Pangilinan J."/>
            <person name="Riley R."/>
            <person name="Labutti K."/>
            <person name="Andreopoulos B."/>
            <person name="Lipzen A."/>
            <person name="Chen C."/>
            <person name="Yanf M."/>
            <person name="Daum C."/>
            <person name="Ng V."/>
            <person name="Clum A."/>
            <person name="Ohm R."/>
            <person name="Martin F."/>
            <person name="Silar P."/>
            <person name="Natvig D."/>
            <person name="Lalanne C."/>
            <person name="Gautier V."/>
            <person name="Ament-Velasquez S.L."/>
            <person name="Kruys A."/>
            <person name="Hutchinson M.I."/>
            <person name="Powell A.J."/>
            <person name="Barry K."/>
            <person name="Miller A.N."/>
            <person name="Grigoriev I.V."/>
            <person name="Debuchy R."/>
            <person name="Gladieux P."/>
            <person name="Thoren M.H."/>
            <person name="Johannesson H."/>
        </authorList>
    </citation>
    <scope>NUCLEOTIDE SEQUENCE</scope>
    <source>
        <strain evidence="2">CBS 990.96</strain>
    </source>
</reference>
<dbReference type="Proteomes" id="UP001301958">
    <property type="component" value="Unassembled WGS sequence"/>
</dbReference>
<accession>A0AAN7BI65</accession>